<sequence>MVKKQCNFDNAHAQHSSLPLNIIYLLRKNLIGSPKVILKLYQTCKYFYFKQNLAFFDKICYNDGYGGYYINRQQMDKRPPRKFKDSVLLISLNNTLIISSLFPSFLNETKTMKWFPNITILSLQRMALKFEEFEIVISINTIKDFSLRDSSITFSSNNSVVPMNVVLEKLPNVECFKYDNKEDLFPLEDLKKLNAMKLKNKFKVFHITIYKASESFDADLFCKFLENNVYSRGVGISEVQIDTFFRNEIKKEALRMGIYKLYREKGKMSTLFFL</sequence>
<reference evidence="2" key="1">
    <citation type="submission" date="2022-11" db="UniProtKB">
        <authorList>
            <consortium name="WormBaseParasite"/>
        </authorList>
    </citation>
    <scope>IDENTIFICATION</scope>
</reference>
<accession>A0A914QYN8</accession>
<name>A0A914QYN8_9BILA</name>
<evidence type="ECO:0000313" key="2">
    <source>
        <dbReference type="WBParaSite" id="PDA_v2.g9007.t1"/>
    </source>
</evidence>
<proteinExistence type="predicted"/>
<dbReference type="WBParaSite" id="PDA_v2.g9007.t1">
    <property type="protein sequence ID" value="PDA_v2.g9007.t1"/>
    <property type="gene ID" value="PDA_v2.g9007"/>
</dbReference>
<evidence type="ECO:0000313" key="1">
    <source>
        <dbReference type="Proteomes" id="UP000887578"/>
    </source>
</evidence>
<keyword evidence="1" id="KW-1185">Reference proteome</keyword>
<organism evidence="1 2">
    <name type="scientific">Panagrolaimus davidi</name>
    <dbReference type="NCBI Taxonomy" id="227884"/>
    <lineage>
        <taxon>Eukaryota</taxon>
        <taxon>Metazoa</taxon>
        <taxon>Ecdysozoa</taxon>
        <taxon>Nematoda</taxon>
        <taxon>Chromadorea</taxon>
        <taxon>Rhabditida</taxon>
        <taxon>Tylenchina</taxon>
        <taxon>Panagrolaimomorpha</taxon>
        <taxon>Panagrolaimoidea</taxon>
        <taxon>Panagrolaimidae</taxon>
        <taxon>Panagrolaimus</taxon>
    </lineage>
</organism>
<dbReference type="Proteomes" id="UP000887578">
    <property type="component" value="Unplaced"/>
</dbReference>
<protein>
    <submittedName>
        <fullName evidence="2">Uncharacterized protein</fullName>
    </submittedName>
</protein>
<dbReference type="AlphaFoldDB" id="A0A914QYN8"/>